<feature type="compositionally biased region" description="Low complexity" evidence="10">
    <location>
        <begin position="558"/>
        <end position="567"/>
    </location>
</feature>
<dbReference type="FunFam" id="3.40.50.300:FF:000207">
    <property type="entry name" value="CTP synthase"/>
    <property type="match status" value="1"/>
</dbReference>
<comment type="function">
    <text evidence="9">Catalyzes the ATP-dependent amination of UTP to CTP with either L-glutamine or ammonia as the source of nitrogen.</text>
</comment>
<evidence type="ECO:0000256" key="7">
    <source>
        <dbReference type="ARBA" id="ARBA00022975"/>
    </source>
</evidence>
<dbReference type="InterPro" id="IPR017926">
    <property type="entry name" value="GATASE"/>
</dbReference>
<dbReference type="SUPFAM" id="SSF52317">
    <property type="entry name" value="Class I glutamine amidotransferase-like"/>
    <property type="match status" value="1"/>
</dbReference>
<evidence type="ECO:0000259" key="12">
    <source>
        <dbReference type="Pfam" id="PF06418"/>
    </source>
</evidence>
<dbReference type="PANTHER" id="PTHR11550:SF8">
    <property type="entry name" value="CTP SYNTHASE 1"/>
    <property type="match status" value="1"/>
</dbReference>
<dbReference type="GeneTree" id="ENSGT00910000144179"/>
<evidence type="ECO:0000256" key="5">
    <source>
        <dbReference type="ARBA" id="ARBA00022840"/>
    </source>
</evidence>
<evidence type="ECO:0000256" key="3">
    <source>
        <dbReference type="ARBA" id="ARBA00022598"/>
    </source>
</evidence>
<name>A0A452SZI7_URSMA</name>
<evidence type="ECO:0000256" key="2">
    <source>
        <dbReference type="ARBA" id="ARBA00007533"/>
    </source>
</evidence>
<dbReference type="Gene3D" id="3.40.50.880">
    <property type="match status" value="1"/>
</dbReference>
<dbReference type="NCBIfam" id="TIGR00337">
    <property type="entry name" value="PyrG"/>
    <property type="match status" value="1"/>
</dbReference>
<dbReference type="GO" id="GO:0042802">
    <property type="term" value="F:identical protein binding"/>
    <property type="evidence" value="ECO:0007669"/>
    <property type="project" value="TreeGrafter"/>
</dbReference>
<dbReference type="CDD" id="cd03113">
    <property type="entry name" value="CTPS_N"/>
    <property type="match status" value="1"/>
</dbReference>
<dbReference type="FunFam" id="3.40.50.880:FF:000069">
    <property type="entry name" value="CTP synthase"/>
    <property type="match status" value="1"/>
</dbReference>
<dbReference type="PANTHER" id="PTHR11550">
    <property type="entry name" value="CTP SYNTHASE"/>
    <property type="match status" value="1"/>
</dbReference>
<comment type="similarity">
    <text evidence="2 9">Belongs to the CTP synthase family.</text>
</comment>
<accession>A0A452SZI7</accession>
<dbReference type="GO" id="GO:0005524">
    <property type="term" value="F:ATP binding"/>
    <property type="evidence" value="ECO:0007669"/>
    <property type="project" value="UniProtKB-KW"/>
</dbReference>
<dbReference type="GO" id="GO:0019856">
    <property type="term" value="P:pyrimidine nucleobase biosynthetic process"/>
    <property type="evidence" value="ECO:0007669"/>
    <property type="project" value="TreeGrafter"/>
</dbReference>
<comment type="pathway">
    <text evidence="1 9">Pyrimidine metabolism; CTP biosynthesis via de novo pathway; CTP from UDP: step 2/2.</text>
</comment>
<dbReference type="InterPro" id="IPR029062">
    <property type="entry name" value="Class_I_gatase-like"/>
</dbReference>
<dbReference type="Gene3D" id="3.40.50.300">
    <property type="entry name" value="P-loop containing nucleotide triphosphate hydrolases"/>
    <property type="match status" value="1"/>
</dbReference>
<dbReference type="InterPro" id="IPR017456">
    <property type="entry name" value="CTP_synthase_N"/>
</dbReference>
<dbReference type="GO" id="GO:0005737">
    <property type="term" value="C:cytoplasm"/>
    <property type="evidence" value="ECO:0007669"/>
    <property type="project" value="TreeGrafter"/>
</dbReference>
<dbReference type="InterPro" id="IPR027417">
    <property type="entry name" value="P-loop_NTPase"/>
</dbReference>
<evidence type="ECO:0000259" key="11">
    <source>
        <dbReference type="Pfam" id="PF00117"/>
    </source>
</evidence>
<gene>
    <name evidence="13" type="primary">CTPS1</name>
</gene>
<keyword evidence="4 9" id="KW-0547">Nucleotide-binding</keyword>
<dbReference type="GO" id="GO:0003883">
    <property type="term" value="F:CTP synthase activity"/>
    <property type="evidence" value="ECO:0007669"/>
    <property type="project" value="UniProtKB-UniRule"/>
</dbReference>
<dbReference type="UniPathway" id="UPA00159">
    <property type="reaction ID" value="UER00277"/>
</dbReference>
<keyword evidence="7 9" id="KW-0665">Pyrimidine biosynthesis</keyword>
<sequence length="580" mass="65101">MKYILVTGGVISGIGKGIIASSVGTILKSCGLHVTSIKIDPYINIDAGTFSPYEHGEVFVLDDGGEVDLDLGNYERFLDIRLTKDNNLTTGKIYQYVINKERKGDYLGKTVQVVPHITDAIQEWVMRQALIPVDEDGLEPQVCVIELGGTVGDIESMPFIEAFRQFQFKVKRENFCNIHVSLVPQPSSTGEQKTKPTQNSVRELRGLGLSPDLVVCRCSNPLDTSVKEKISMFCHVEPQQVICVHDVSSIYRVPLLLEEQGVVDYFLRRLDLPIERQPRKMLMKWKEMADRYDRLLETCSIALVGKYTKFSDSYASVIKALEHSALAINHKLEIKYIDSADLELSTLQEEPVRYHEAWQKLCSAHGVLVPGGFGVRGTEGKIQAIAWARKQKKPFLGVCLGMQLAVVEFSRNVLGWQDANSTEFDPKTNHPVVIDMPEHNPGQMGGTMRLGKRRTLILASACLLLPGKLYGDPDYLEERHRHRFEVNPVLKKCLEEQGLKFVGQDVGGERMEIVELEGERRREQPCPAGGALGEQAKAGLWWETMNKPSEFHRDTYSDRSGSSSPDSEITELKFPSINHD</sequence>
<dbReference type="InterPro" id="IPR033828">
    <property type="entry name" value="GATase1_CTP_Synthase"/>
</dbReference>
<proteinExistence type="inferred from homology"/>
<dbReference type="Pfam" id="PF06418">
    <property type="entry name" value="CTP_synth_N"/>
    <property type="match status" value="1"/>
</dbReference>
<evidence type="ECO:0000256" key="4">
    <source>
        <dbReference type="ARBA" id="ARBA00022741"/>
    </source>
</evidence>
<dbReference type="AlphaFoldDB" id="A0A452SZI7"/>
<keyword evidence="3 9" id="KW-0436">Ligase</keyword>
<dbReference type="InterPro" id="IPR004468">
    <property type="entry name" value="CTP_synthase"/>
</dbReference>
<dbReference type="SUPFAM" id="SSF52540">
    <property type="entry name" value="P-loop containing nucleoside triphosphate hydrolases"/>
    <property type="match status" value="1"/>
</dbReference>
<dbReference type="EC" id="6.3.4.2" evidence="9"/>
<reference evidence="13" key="1">
    <citation type="submission" date="2019-03" db="UniProtKB">
        <authorList>
            <consortium name="Ensembl"/>
        </authorList>
    </citation>
    <scope>IDENTIFICATION</scope>
</reference>
<evidence type="ECO:0000256" key="6">
    <source>
        <dbReference type="ARBA" id="ARBA00022962"/>
    </source>
</evidence>
<dbReference type="GO" id="GO:0097268">
    <property type="term" value="C:cytoophidium"/>
    <property type="evidence" value="ECO:0007669"/>
    <property type="project" value="TreeGrafter"/>
</dbReference>
<evidence type="ECO:0000256" key="10">
    <source>
        <dbReference type="SAM" id="MobiDB-lite"/>
    </source>
</evidence>
<evidence type="ECO:0000256" key="1">
    <source>
        <dbReference type="ARBA" id="ARBA00005171"/>
    </source>
</evidence>
<dbReference type="Ensembl" id="ENSUMAT00000001144.1">
    <property type="protein sequence ID" value="ENSUMAP00000000875.1"/>
    <property type="gene ID" value="ENSUMAG00000000243.1"/>
</dbReference>
<evidence type="ECO:0000313" key="13">
    <source>
        <dbReference type="Ensembl" id="ENSUMAP00000000875"/>
    </source>
</evidence>
<dbReference type="CDD" id="cd01746">
    <property type="entry name" value="GATase1_CTP_Synthase"/>
    <property type="match status" value="1"/>
</dbReference>
<dbReference type="GO" id="GO:0044210">
    <property type="term" value="P:'de novo' CTP biosynthetic process"/>
    <property type="evidence" value="ECO:0007669"/>
    <property type="project" value="UniProtKB-UniRule"/>
</dbReference>
<dbReference type="PROSITE" id="PS51273">
    <property type="entry name" value="GATASE_TYPE_1"/>
    <property type="match status" value="1"/>
</dbReference>
<comment type="catalytic activity">
    <reaction evidence="8 9">
        <text>UTP + L-glutamine + ATP + H2O = CTP + L-glutamate + ADP + phosphate + 2 H(+)</text>
        <dbReference type="Rhea" id="RHEA:26426"/>
        <dbReference type="ChEBI" id="CHEBI:15377"/>
        <dbReference type="ChEBI" id="CHEBI:15378"/>
        <dbReference type="ChEBI" id="CHEBI:29985"/>
        <dbReference type="ChEBI" id="CHEBI:30616"/>
        <dbReference type="ChEBI" id="CHEBI:37563"/>
        <dbReference type="ChEBI" id="CHEBI:43474"/>
        <dbReference type="ChEBI" id="CHEBI:46398"/>
        <dbReference type="ChEBI" id="CHEBI:58359"/>
        <dbReference type="ChEBI" id="CHEBI:456216"/>
        <dbReference type="EC" id="6.3.4.2"/>
    </reaction>
</comment>
<dbReference type="Pfam" id="PF00117">
    <property type="entry name" value="GATase"/>
    <property type="match status" value="1"/>
</dbReference>
<feature type="domain" description="Glutamine amidotransferase" evidence="11">
    <location>
        <begin position="311"/>
        <end position="517"/>
    </location>
</feature>
<feature type="region of interest" description="Disordered" evidence="10">
    <location>
        <begin position="552"/>
        <end position="580"/>
    </location>
</feature>
<evidence type="ECO:0000256" key="9">
    <source>
        <dbReference type="RuleBase" id="RU810713"/>
    </source>
</evidence>
<keyword evidence="6 9" id="KW-0315">Glutamine amidotransferase</keyword>
<evidence type="ECO:0000256" key="8">
    <source>
        <dbReference type="ARBA" id="ARBA00047781"/>
    </source>
</evidence>
<feature type="domain" description="CTP synthase N-terminal" evidence="12">
    <location>
        <begin position="2"/>
        <end position="272"/>
    </location>
</feature>
<dbReference type="NCBIfam" id="NF003792">
    <property type="entry name" value="PRK05380.1"/>
    <property type="match status" value="1"/>
</dbReference>
<organism evidence="13">
    <name type="scientific">Ursus maritimus</name>
    <name type="common">Polar bear</name>
    <name type="synonym">Thalarctos maritimus</name>
    <dbReference type="NCBI Taxonomy" id="29073"/>
    <lineage>
        <taxon>Eukaryota</taxon>
        <taxon>Metazoa</taxon>
        <taxon>Chordata</taxon>
        <taxon>Craniata</taxon>
        <taxon>Vertebrata</taxon>
        <taxon>Euteleostomi</taxon>
        <taxon>Mammalia</taxon>
        <taxon>Eutheria</taxon>
        <taxon>Laurasiatheria</taxon>
        <taxon>Carnivora</taxon>
        <taxon>Caniformia</taxon>
        <taxon>Ursidae</taxon>
        <taxon>Ursus</taxon>
    </lineage>
</organism>
<keyword evidence="5 9" id="KW-0067">ATP-binding</keyword>
<protein>
    <recommendedName>
        <fullName evidence="9">CTP synthase</fullName>
        <ecNumber evidence="9">6.3.4.2</ecNumber>
    </recommendedName>
    <alternativeName>
        <fullName evidence="9">UTP--ammonia ligase</fullName>
    </alternativeName>
</protein>